<keyword evidence="2" id="KW-1185">Reference proteome</keyword>
<organism evidence="1 2">
    <name type="scientific">Chryseobacterium geocarposphaerae</name>
    <dbReference type="NCBI Taxonomy" id="1416776"/>
    <lineage>
        <taxon>Bacteria</taxon>
        <taxon>Pseudomonadati</taxon>
        <taxon>Bacteroidota</taxon>
        <taxon>Flavobacteriia</taxon>
        <taxon>Flavobacteriales</taxon>
        <taxon>Weeksellaceae</taxon>
        <taxon>Chryseobacterium group</taxon>
        <taxon>Chryseobacterium</taxon>
    </lineage>
</organism>
<evidence type="ECO:0000313" key="1">
    <source>
        <dbReference type="EMBL" id="MDR6403292.1"/>
    </source>
</evidence>
<protein>
    <submittedName>
        <fullName evidence="1">Response regulator of citrate/malate metabolism</fullName>
    </submittedName>
</protein>
<evidence type="ECO:0000313" key="2">
    <source>
        <dbReference type="Proteomes" id="UP001184853"/>
    </source>
</evidence>
<accession>A0ABU1L9A5</accession>
<comment type="caution">
    <text evidence="1">The sequence shown here is derived from an EMBL/GenBank/DDBJ whole genome shotgun (WGS) entry which is preliminary data.</text>
</comment>
<proteinExistence type="predicted"/>
<dbReference type="Proteomes" id="UP001184853">
    <property type="component" value="Unassembled WGS sequence"/>
</dbReference>
<name>A0ABU1L9A5_9FLAO</name>
<dbReference type="SUPFAM" id="SSF48295">
    <property type="entry name" value="TrpR-like"/>
    <property type="match status" value="1"/>
</dbReference>
<sequence>MRPNYKRIYHDILKDQHPEKLKDAKVLYLLDNLKTMEDILRINALVCDSSGKSSKNNQRLKNYDKKTVLKILQYQKKHDLSANFISKKYKMSRTTIAKWWKLFGNEVE</sequence>
<gene>
    <name evidence="1" type="ORF">J2781_000196</name>
</gene>
<reference evidence="1 2" key="1">
    <citation type="submission" date="2023-07" db="EMBL/GenBank/DDBJ databases">
        <title>Sorghum-associated microbial communities from plants grown in Nebraska, USA.</title>
        <authorList>
            <person name="Schachtman D."/>
        </authorList>
    </citation>
    <scope>NUCLEOTIDE SEQUENCE [LARGE SCALE GENOMIC DNA]</scope>
    <source>
        <strain evidence="1 2">DS1709</strain>
    </source>
</reference>
<dbReference type="InterPro" id="IPR010921">
    <property type="entry name" value="Trp_repressor/repl_initiator"/>
</dbReference>
<dbReference type="RefSeq" id="WP_062160425.1">
    <property type="nucleotide sequence ID" value="NZ_JAVDQS010000001.1"/>
</dbReference>
<dbReference type="EMBL" id="JAVDQS010000001">
    <property type="protein sequence ID" value="MDR6403292.1"/>
    <property type="molecule type" value="Genomic_DNA"/>
</dbReference>